<dbReference type="InterPro" id="IPR051449">
    <property type="entry name" value="ABC-2_transporter_component"/>
</dbReference>
<evidence type="ECO:0000256" key="6">
    <source>
        <dbReference type="ARBA" id="ARBA00022989"/>
    </source>
</evidence>
<evidence type="ECO:0000259" key="9">
    <source>
        <dbReference type="PROSITE" id="PS51012"/>
    </source>
</evidence>
<gene>
    <name evidence="10" type="ORF">IAD41_08665</name>
</gene>
<accession>A0A9D1FXB9</accession>
<feature type="transmembrane region" description="Helical" evidence="8">
    <location>
        <begin position="175"/>
        <end position="199"/>
    </location>
</feature>
<protein>
    <submittedName>
        <fullName evidence="10">ABC transporter permease</fullName>
    </submittedName>
</protein>
<evidence type="ECO:0000313" key="10">
    <source>
        <dbReference type="EMBL" id="HIS83658.1"/>
    </source>
</evidence>
<feature type="transmembrane region" description="Helical" evidence="8">
    <location>
        <begin position="255"/>
        <end position="279"/>
    </location>
</feature>
<evidence type="ECO:0000256" key="7">
    <source>
        <dbReference type="ARBA" id="ARBA00023136"/>
    </source>
</evidence>
<dbReference type="AlphaFoldDB" id="A0A9D1FXB9"/>
<evidence type="ECO:0000256" key="4">
    <source>
        <dbReference type="ARBA" id="ARBA00022475"/>
    </source>
</evidence>
<comment type="caution">
    <text evidence="10">The sequence shown here is derived from an EMBL/GenBank/DDBJ whole genome shotgun (WGS) entry which is preliminary data.</text>
</comment>
<evidence type="ECO:0000313" key="11">
    <source>
        <dbReference type="Proteomes" id="UP000824139"/>
    </source>
</evidence>
<dbReference type="Gene3D" id="3.40.1710.10">
    <property type="entry name" value="abc type-2 transporter like domain"/>
    <property type="match status" value="1"/>
</dbReference>
<sequence>MIRDFLRRVFALIKKEFITIWKDPKSRGIIIALPIMQLLVFANAITMEVKNIDVAVMDYSKSVESRELLSRFENSPRFRRFYYVQNENELKEKIDNQKVQIGLFIDNNFSTNIKAQKPVSVLIVTDGRQTNSASIAGGYASQIISGYNSEISKNKGAEIIPVTRNWYNPNLEYRWYILTVLVAMLALVITLLLTALSIARERELGTFDQLIVSPLSSFEILLGKTVPPLIIAMGLTCLMTVIIIYGFHVPFSGSIWLFLVAIFISLLSIVGVGLCISSICKTQQQAILGVITFQMPAILLSGFISPIEDMPVFLQYFTYINPIRFFMVLTRGIFLKGMGIEDTIMNLIPLIFIAIMTLSLAGWTFKRKLD</sequence>
<feature type="transmembrane region" description="Helical" evidence="8">
    <location>
        <begin position="286"/>
        <end position="304"/>
    </location>
</feature>
<keyword evidence="7 8" id="KW-0472">Membrane</keyword>
<keyword evidence="3" id="KW-0813">Transport</keyword>
<dbReference type="PANTHER" id="PTHR30294">
    <property type="entry name" value="MEMBRANE COMPONENT OF ABC TRANSPORTER YHHJ-RELATED"/>
    <property type="match status" value="1"/>
</dbReference>
<dbReference type="EMBL" id="DVJO01000185">
    <property type="protein sequence ID" value="HIS83658.1"/>
    <property type="molecule type" value="Genomic_DNA"/>
</dbReference>
<keyword evidence="5 8" id="KW-0812">Transmembrane</keyword>
<reference evidence="10" key="2">
    <citation type="journal article" date="2021" name="PeerJ">
        <title>Extensive microbial diversity within the chicken gut microbiome revealed by metagenomics and culture.</title>
        <authorList>
            <person name="Gilroy R."/>
            <person name="Ravi A."/>
            <person name="Getino M."/>
            <person name="Pursley I."/>
            <person name="Horton D.L."/>
            <person name="Alikhan N.F."/>
            <person name="Baker D."/>
            <person name="Gharbi K."/>
            <person name="Hall N."/>
            <person name="Watson M."/>
            <person name="Adriaenssens E.M."/>
            <person name="Foster-Nyarko E."/>
            <person name="Jarju S."/>
            <person name="Secka A."/>
            <person name="Antonio M."/>
            <person name="Oren A."/>
            <person name="Chaudhuri R.R."/>
            <person name="La Ragione R."/>
            <person name="Hildebrand F."/>
            <person name="Pallen M.J."/>
        </authorList>
    </citation>
    <scope>NUCLEOTIDE SEQUENCE</scope>
    <source>
        <strain evidence="10">CHK152-2994</strain>
    </source>
</reference>
<name>A0A9D1FXB9_9BACT</name>
<reference evidence="10" key="1">
    <citation type="submission" date="2020-10" db="EMBL/GenBank/DDBJ databases">
        <authorList>
            <person name="Gilroy R."/>
        </authorList>
    </citation>
    <scope>NUCLEOTIDE SEQUENCE</scope>
    <source>
        <strain evidence="10">CHK152-2994</strain>
    </source>
</reference>
<dbReference type="PROSITE" id="PS51012">
    <property type="entry name" value="ABC_TM2"/>
    <property type="match status" value="1"/>
</dbReference>
<comment type="similarity">
    <text evidence="2">Belongs to the ABC-2 integral membrane protein family.</text>
</comment>
<evidence type="ECO:0000256" key="8">
    <source>
        <dbReference type="SAM" id="Phobius"/>
    </source>
</evidence>
<keyword evidence="6 8" id="KW-1133">Transmembrane helix</keyword>
<dbReference type="InterPro" id="IPR013525">
    <property type="entry name" value="ABC2_TM"/>
</dbReference>
<evidence type="ECO:0000256" key="5">
    <source>
        <dbReference type="ARBA" id="ARBA00022692"/>
    </source>
</evidence>
<dbReference type="GO" id="GO:0140359">
    <property type="term" value="F:ABC-type transporter activity"/>
    <property type="evidence" value="ECO:0007669"/>
    <property type="project" value="InterPro"/>
</dbReference>
<dbReference type="GO" id="GO:0005886">
    <property type="term" value="C:plasma membrane"/>
    <property type="evidence" value="ECO:0007669"/>
    <property type="project" value="UniProtKB-SubCell"/>
</dbReference>
<dbReference type="InterPro" id="IPR047817">
    <property type="entry name" value="ABC2_TM_bact-type"/>
</dbReference>
<keyword evidence="4" id="KW-1003">Cell membrane</keyword>
<evidence type="ECO:0000256" key="2">
    <source>
        <dbReference type="ARBA" id="ARBA00007783"/>
    </source>
</evidence>
<dbReference type="Proteomes" id="UP000824139">
    <property type="component" value="Unassembled WGS sequence"/>
</dbReference>
<dbReference type="PANTHER" id="PTHR30294:SF44">
    <property type="entry name" value="MULTIDRUG ABC TRANSPORTER PERMEASE YBHR-RELATED"/>
    <property type="match status" value="1"/>
</dbReference>
<feature type="transmembrane region" description="Helical" evidence="8">
    <location>
        <begin position="316"/>
        <end position="335"/>
    </location>
</feature>
<feature type="transmembrane region" description="Helical" evidence="8">
    <location>
        <begin position="229"/>
        <end position="249"/>
    </location>
</feature>
<feature type="transmembrane region" description="Helical" evidence="8">
    <location>
        <begin position="347"/>
        <end position="365"/>
    </location>
</feature>
<feature type="domain" description="ABC transmembrane type-2" evidence="9">
    <location>
        <begin position="133"/>
        <end position="368"/>
    </location>
</feature>
<evidence type="ECO:0000256" key="1">
    <source>
        <dbReference type="ARBA" id="ARBA00004651"/>
    </source>
</evidence>
<comment type="subcellular location">
    <subcellularLocation>
        <location evidence="1">Cell membrane</location>
        <topology evidence="1">Multi-pass membrane protein</topology>
    </subcellularLocation>
</comment>
<proteinExistence type="inferred from homology"/>
<dbReference type="Pfam" id="PF12698">
    <property type="entry name" value="ABC2_membrane_3"/>
    <property type="match status" value="1"/>
</dbReference>
<organism evidence="10 11">
    <name type="scientific">Candidatus Scatenecus faecavium</name>
    <dbReference type="NCBI Taxonomy" id="2840915"/>
    <lineage>
        <taxon>Bacteria</taxon>
        <taxon>Candidatus Scatenecus</taxon>
    </lineage>
</organism>
<evidence type="ECO:0000256" key="3">
    <source>
        <dbReference type="ARBA" id="ARBA00022448"/>
    </source>
</evidence>